<evidence type="ECO:0000313" key="1">
    <source>
        <dbReference type="EMBL" id="TMS39306.1"/>
    </source>
</evidence>
<keyword evidence="2" id="KW-1185">Reference proteome</keyword>
<proteinExistence type="predicted"/>
<dbReference type="Proteomes" id="UP000298663">
    <property type="component" value="Unassembled WGS sequence"/>
</dbReference>
<accession>A0A4U8V0B8</accession>
<comment type="caution">
    <text evidence="1">The sequence shown here is derived from an EMBL/GenBank/DDBJ whole genome shotgun (WGS) entry which is preliminary data.</text>
</comment>
<reference evidence="1 2" key="2">
    <citation type="journal article" date="2019" name="G3 (Bethesda)">
        <title>Hybrid Assembly of the Genome of the Entomopathogenic Nematode Steinernema carpocapsae Identifies the X-Chromosome.</title>
        <authorList>
            <person name="Serra L."/>
            <person name="Macchietto M."/>
            <person name="Macias-Munoz A."/>
            <person name="McGill C.J."/>
            <person name="Rodriguez I.M."/>
            <person name="Rodriguez B."/>
            <person name="Murad R."/>
            <person name="Mortazavi A."/>
        </authorList>
    </citation>
    <scope>NUCLEOTIDE SEQUENCE [LARGE SCALE GENOMIC DNA]</scope>
    <source>
        <strain evidence="1 2">ALL</strain>
    </source>
</reference>
<sequence>MRGSSARCLHIWDKVSYIQNPFALCSSRACHLCITAALAVLSAKDNTLIYCSCNVERSLDIWLHVE</sequence>
<dbReference type="EMBL" id="AZBU02000001">
    <property type="protein sequence ID" value="TMS39306.1"/>
    <property type="molecule type" value="Genomic_DNA"/>
</dbReference>
<reference evidence="1 2" key="1">
    <citation type="journal article" date="2015" name="Genome Biol.">
        <title>Comparative genomics of Steinernema reveals deeply conserved gene regulatory networks.</title>
        <authorList>
            <person name="Dillman A.R."/>
            <person name="Macchietto M."/>
            <person name="Porter C.F."/>
            <person name="Rogers A."/>
            <person name="Williams B."/>
            <person name="Antoshechkin I."/>
            <person name="Lee M.M."/>
            <person name="Goodwin Z."/>
            <person name="Lu X."/>
            <person name="Lewis E.E."/>
            <person name="Goodrich-Blair H."/>
            <person name="Stock S.P."/>
            <person name="Adams B.J."/>
            <person name="Sternberg P.W."/>
            <person name="Mortazavi A."/>
        </authorList>
    </citation>
    <scope>NUCLEOTIDE SEQUENCE [LARGE SCALE GENOMIC DNA]</scope>
    <source>
        <strain evidence="1 2">ALL</strain>
    </source>
</reference>
<protein>
    <submittedName>
        <fullName evidence="1">Uncharacterized protein</fullName>
    </submittedName>
</protein>
<evidence type="ECO:0000313" key="2">
    <source>
        <dbReference type="Proteomes" id="UP000298663"/>
    </source>
</evidence>
<organism evidence="1 2">
    <name type="scientific">Steinernema carpocapsae</name>
    <name type="common">Entomopathogenic nematode</name>
    <dbReference type="NCBI Taxonomy" id="34508"/>
    <lineage>
        <taxon>Eukaryota</taxon>
        <taxon>Metazoa</taxon>
        <taxon>Ecdysozoa</taxon>
        <taxon>Nematoda</taxon>
        <taxon>Chromadorea</taxon>
        <taxon>Rhabditida</taxon>
        <taxon>Tylenchina</taxon>
        <taxon>Panagrolaimomorpha</taxon>
        <taxon>Strongyloidoidea</taxon>
        <taxon>Steinernematidae</taxon>
        <taxon>Steinernema</taxon>
    </lineage>
</organism>
<gene>
    <name evidence="1" type="ORF">L596_005854</name>
</gene>
<name>A0A4U8V0B8_STECR</name>
<dbReference type="AlphaFoldDB" id="A0A4U8V0B8"/>